<dbReference type="InterPro" id="IPR002575">
    <property type="entry name" value="Aminoglycoside_PTrfase"/>
</dbReference>
<name>A0A0L0DDP1_THETB</name>
<dbReference type="EMBL" id="GL349460">
    <property type="protein sequence ID" value="KNC50241.1"/>
    <property type="molecule type" value="Genomic_DNA"/>
</dbReference>
<dbReference type="PANTHER" id="PTHR47829:SF1">
    <property type="entry name" value="HAD FAMILY PHOSPHATASE"/>
    <property type="match status" value="1"/>
</dbReference>
<dbReference type="InterPro" id="IPR011009">
    <property type="entry name" value="Kinase-like_dom_sf"/>
</dbReference>
<protein>
    <submittedName>
        <fullName evidence="2">Aminoglycoside phosphotransferase</fullName>
    </submittedName>
</protein>
<evidence type="ECO:0000259" key="1">
    <source>
        <dbReference type="Pfam" id="PF01636"/>
    </source>
</evidence>
<proteinExistence type="predicted"/>
<gene>
    <name evidence="2" type="ORF">AMSG_06396</name>
</gene>
<keyword evidence="2" id="KW-0808">Transferase</keyword>
<accession>A0A0L0DDP1</accession>
<dbReference type="InterPro" id="IPR052898">
    <property type="entry name" value="ACAD10-like"/>
</dbReference>
<feature type="domain" description="Aminoglycoside phosphotransferase" evidence="1">
    <location>
        <begin position="42"/>
        <end position="269"/>
    </location>
</feature>
<dbReference type="GO" id="GO:0016740">
    <property type="term" value="F:transferase activity"/>
    <property type="evidence" value="ECO:0007669"/>
    <property type="project" value="UniProtKB-KW"/>
</dbReference>
<dbReference type="PANTHER" id="PTHR47829">
    <property type="entry name" value="HYDROLASE, PUTATIVE (AFU_ORTHOLOGUE AFUA_1G12880)-RELATED"/>
    <property type="match status" value="1"/>
</dbReference>
<dbReference type="GeneID" id="25565560"/>
<evidence type="ECO:0000313" key="2">
    <source>
        <dbReference type="EMBL" id="KNC50241.1"/>
    </source>
</evidence>
<dbReference type="Gene3D" id="3.30.200.20">
    <property type="entry name" value="Phosphorylase Kinase, domain 1"/>
    <property type="match status" value="1"/>
</dbReference>
<dbReference type="AlphaFoldDB" id="A0A0L0DDP1"/>
<reference evidence="2 3" key="1">
    <citation type="submission" date="2010-05" db="EMBL/GenBank/DDBJ databases">
        <title>The Genome Sequence of Thecamonas trahens ATCC 50062.</title>
        <authorList>
            <consortium name="The Broad Institute Genome Sequencing Platform"/>
            <person name="Russ C."/>
            <person name="Cuomo C."/>
            <person name="Shea T."/>
            <person name="Young S.K."/>
            <person name="Zeng Q."/>
            <person name="Koehrsen M."/>
            <person name="Haas B."/>
            <person name="Borodovsky M."/>
            <person name="Guigo R."/>
            <person name="Alvarado L."/>
            <person name="Berlin A."/>
            <person name="Bochicchio J."/>
            <person name="Borenstein D."/>
            <person name="Chapman S."/>
            <person name="Chen Z."/>
            <person name="Freedman E."/>
            <person name="Gellesch M."/>
            <person name="Goldberg J."/>
            <person name="Griggs A."/>
            <person name="Gujja S."/>
            <person name="Heilman E."/>
            <person name="Heiman D."/>
            <person name="Hepburn T."/>
            <person name="Howarth C."/>
            <person name="Jen D."/>
            <person name="Larson L."/>
            <person name="Mehta T."/>
            <person name="Park D."/>
            <person name="Pearson M."/>
            <person name="Roberts A."/>
            <person name="Saif S."/>
            <person name="Shenoy N."/>
            <person name="Sisk P."/>
            <person name="Stolte C."/>
            <person name="Sykes S."/>
            <person name="Thomson T."/>
            <person name="Walk T."/>
            <person name="White J."/>
            <person name="Yandava C."/>
            <person name="Burger G."/>
            <person name="Gray M.W."/>
            <person name="Holland P.W.H."/>
            <person name="King N."/>
            <person name="Lang F.B.F."/>
            <person name="Roger A.J."/>
            <person name="Ruiz-Trillo I."/>
            <person name="Lander E."/>
            <person name="Nusbaum C."/>
        </authorList>
    </citation>
    <scope>NUCLEOTIDE SEQUENCE [LARGE SCALE GENOMIC DNA]</scope>
    <source>
        <strain evidence="2 3">ATCC 50062</strain>
    </source>
</reference>
<sequence>MAEAHVGPVRKAHRLPLDKLAAYMASEEALVSEGYTGTPLDVAQFAGGQSNPTYLIRNPTGKAGYSWVLRKKPPGKLLPSAHAVEREYAIIAALAPTAVPVPRPLLLCTDPDVIGTPFYLMDAVDGRIFRDPKLPSLSRADRSAVFADMATTLAALHSLDPDAVGLGSYRRGSGGYISRQLKRWWGNYSLAVVEETNTEPMTRLHTWLRASAPVAERSAIVHGDYKLDNMVFHATEPRVIALLDFELWTIGDPYSDLAYCLLPYIIGAGAPSLPGLGGVDLAKLGIPSLAEFVATYAAAASFDVDIDLPFYIAFSLFRLAAIAQGVYKRSLTGNASSASASSFAGVSALLAGLALAVADGAIPAVTNAIGAPSNPRSRL</sequence>
<dbReference type="Proteomes" id="UP000054408">
    <property type="component" value="Unassembled WGS sequence"/>
</dbReference>
<dbReference type="OrthoDB" id="191037at2759"/>
<dbReference type="RefSeq" id="XP_013757071.1">
    <property type="nucleotide sequence ID" value="XM_013901617.1"/>
</dbReference>
<dbReference type="SUPFAM" id="SSF56112">
    <property type="entry name" value="Protein kinase-like (PK-like)"/>
    <property type="match status" value="1"/>
</dbReference>
<dbReference type="OMA" id="RAFYVME"/>
<dbReference type="InterPro" id="IPR041726">
    <property type="entry name" value="ACAD10_11_N"/>
</dbReference>
<dbReference type="STRING" id="461836.A0A0L0DDP1"/>
<dbReference type="Gene3D" id="3.90.1200.10">
    <property type="match status" value="1"/>
</dbReference>
<keyword evidence="3" id="KW-1185">Reference proteome</keyword>
<evidence type="ECO:0000313" key="3">
    <source>
        <dbReference type="Proteomes" id="UP000054408"/>
    </source>
</evidence>
<dbReference type="CDD" id="cd05154">
    <property type="entry name" value="ACAD10_11_N-like"/>
    <property type="match status" value="1"/>
</dbReference>
<dbReference type="Pfam" id="PF01636">
    <property type="entry name" value="APH"/>
    <property type="match status" value="1"/>
</dbReference>
<dbReference type="eggNOG" id="ENOG502QQPX">
    <property type="taxonomic scope" value="Eukaryota"/>
</dbReference>
<organism evidence="2 3">
    <name type="scientific">Thecamonas trahens ATCC 50062</name>
    <dbReference type="NCBI Taxonomy" id="461836"/>
    <lineage>
        <taxon>Eukaryota</taxon>
        <taxon>Apusozoa</taxon>
        <taxon>Apusomonadida</taxon>
        <taxon>Apusomonadidae</taxon>
        <taxon>Thecamonas</taxon>
    </lineage>
</organism>